<dbReference type="SUPFAM" id="SSF53756">
    <property type="entry name" value="UDP-Glycosyltransferase/glycogen phosphorylase"/>
    <property type="match status" value="1"/>
</dbReference>
<dbReference type="Gene3D" id="3.40.50.2000">
    <property type="entry name" value="Glycogen Phosphorylase B"/>
    <property type="match status" value="3"/>
</dbReference>
<proteinExistence type="predicted"/>
<dbReference type="AlphaFoldDB" id="A0A3N2CPJ7"/>
<gene>
    <name evidence="3" type="ORF">EDD33_0279</name>
</gene>
<accession>A0A3N2CPJ7</accession>
<feature type="domain" description="Glycosyl transferase family 1" evidence="2">
    <location>
        <begin position="287"/>
        <end position="445"/>
    </location>
</feature>
<organism evidence="3 4">
    <name type="scientific">Nocardioides aurantiacus</name>
    <dbReference type="NCBI Taxonomy" id="86796"/>
    <lineage>
        <taxon>Bacteria</taxon>
        <taxon>Bacillati</taxon>
        <taxon>Actinomycetota</taxon>
        <taxon>Actinomycetes</taxon>
        <taxon>Propionibacteriales</taxon>
        <taxon>Nocardioidaceae</taxon>
        <taxon>Nocardioides</taxon>
    </lineage>
</organism>
<keyword evidence="1 3" id="KW-0808">Transferase</keyword>
<evidence type="ECO:0000313" key="4">
    <source>
        <dbReference type="Proteomes" id="UP000281738"/>
    </source>
</evidence>
<sequence length="613" mass="68918">MPPSPSTTLPSGRYLSMTIDVHPSYGGQTRAMLMRNRILAAEGASCDVLTVAGHHDMDWRRDTLREQGLLTPEIGLLNIFEHYRDTDWPGDEPTQVALQDFDAHLSAETALADGTPWRRTYKFGGNQTVYDYLRPDGTPFVRLPSFVFKDPTTWPTTITKVGRDGQVVGTYRSPSAWYRRWLRDLAGDERAFVFLDSRFMVPLVAPTRSRNLLLIYVLHNIHVYGERRWDSDMGQAYTRVVEGLGDLDAMVTLTERQADDIAQRHGRTDNLFTVPNPVDFPAEAPDLDRDPRLVAVVARIEAQKRLGDAVKVFQRVVAEVPDARLEIYGRGSRSDAVSKVIGRLGLGDSVTMMGHHPKAREALWTSSAFMMTSAYEGYPLSTLESMSHGCPVVSYDIKYGPREQITDGQDGFLVPAGDMDAMAERIVRLLRDPALVGRMSVAAREKATQHGYDRFRADWRRVLDGVVAQQPHRTRVEKVTLRVDRLGIGRRSGGPGIFGARRRLHLAGRLEVEGHGELDDAVVELAAVHEDSGLVVELPLDVRRRGRGFTLRTAVRLQQLFPAEASARDRCRLRLRLTWRNTAWETWVDRADRSHAGLEVGYGATDELTLTRR</sequence>
<dbReference type="EMBL" id="RKHO01000001">
    <property type="protein sequence ID" value="ROR89455.1"/>
    <property type="molecule type" value="Genomic_DNA"/>
</dbReference>
<dbReference type="RefSeq" id="WP_123388810.1">
    <property type="nucleotide sequence ID" value="NZ_RKHO01000001.1"/>
</dbReference>
<dbReference type="Pfam" id="PF00534">
    <property type="entry name" value="Glycos_transf_1"/>
    <property type="match status" value="1"/>
</dbReference>
<dbReference type="OrthoDB" id="570545at2"/>
<protein>
    <submittedName>
        <fullName evidence="3">Poly(Glycerol-phosphate) alpha-glucosyltransferase</fullName>
    </submittedName>
</protein>
<evidence type="ECO:0000256" key="1">
    <source>
        <dbReference type="ARBA" id="ARBA00022679"/>
    </source>
</evidence>
<dbReference type="GO" id="GO:0016757">
    <property type="term" value="F:glycosyltransferase activity"/>
    <property type="evidence" value="ECO:0007669"/>
    <property type="project" value="InterPro"/>
</dbReference>
<dbReference type="PANTHER" id="PTHR12526">
    <property type="entry name" value="GLYCOSYLTRANSFERASE"/>
    <property type="match status" value="1"/>
</dbReference>
<name>A0A3N2CPJ7_9ACTN</name>
<dbReference type="Proteomes" id="UP000281738">
    <property type="component" value="Unassembled WGS sequence"/>
</dbReference>
<evidence type="ECO:0000259" key="2">
    <source>
        <dbReference type="Pfam" id="PF00534"/>
    </source>
</evidence>
<comment type="caution">
    <text evidence="3">The sequence shown here is derived from an EMBL/GenBank/DDBJ whole genome shotgun (WGS) entry which is preliminary data.</text>
</comment>
<keyword evidence="4" id="KW-1185">Reference proteome</keyword>
<dbReference type="InterPro" id="IPR001296">
    <property type="entry name" value="Glyco_trans_1"/>
</dbReference>
<dbReference type="PANTHER" id="PTHR12526:SF630">
    <property type="entry name" value="GLYCOSYLTRANSFERASE"/>
    <property type="match status" value="1"/>
</dbReference>
<reference evidence="3 4" key="1">
    <citation type="submission" date="2018-11" db="EMBL/GenBank/DDBJ databases">
        <title>Sequencing the genomes of 1000 actinobacteria strains.</title>
        <authorList>
            <person name="Klenk H.-P."/>
        </authorList>
    </citation>
    <scope>NUCLEOTIDE SEQUENCE [LARGE SCALE GENOMIC DNA]</scope>
    <source>
        <strain evidence="3 4">DSM 12652</strain>
    </source>
</reference>
<evidence type="ECO:0000313" key="3">
    <source>
        <dbReference type="EMBL" id="ROR89455.1"/>
    </source>
</evidence>